<proteinExistence type="inferred from homology"/>
<feature type="coiled-coil region" evidence="2">
    <location>
        <begin position="185"/>
        <end position="219"/>
    </location>
</feature>
<dbReference type="OrthoDB" id="264111at2"/>
<evidence type="ECO:0000256" key="1">
    <source>
        <dbReference type="ARBA" id="ARBA00009477"/>
    </source>
</evidence>
<accession>A0A1I1WA96</accession>
<dbReference type="NCBIfam" id="TIGR01730">
    <property type="entry name" value="RND_mfp"/>
    <property type="match status" value="1"/>
</dbReference>
<feature type="compositionally biased region" description="Basic and acidic residues" evidence="3">
    <location>
        <begin position="1"/>
        <end position="16"/>
    </location>
</feature>
<comment type="similarity">
    <text evidence="1">Belongs to the membrane fusion protein (MFP) (TC 8.A.1) family.</text>
</comment>
<dbReference type="PANTHER" id="PTHR30469:SF38">
    <property type="entry name" value="HLYD FAMILY SECRETION PROTEIN"/>
    <property type="match status" value="1"/>
</dbReference>
<evidence type="ECO:0000313" key="7">
    <source>
        <dbReference type="EMBL" id="SFD92125.1"/>
    </source>
</evidence>
<dbReference type="SUPFAM" id="SSF111369">
    <property type="entry name" value="HlyD-like secretion proteins"/>
    <property type="match status" value="1"/>
</dbReference>
<dbReference type="GO" id="GO:0015562">
    <property type="term" value="F:efflux transmembrane transporter activity"/>
    <property type="evidence" value="ECO:0007669"/>
    <property type="project" value="TreeGrafter"/>
</dbReference>
<evidence type="ECO:0000256" key="4">
    <source>
        <dbReference type="SAM" id="Phobius"/>
    </source>
</evidence>
<evidence type="ECO:0000256" key="3">
    <source>
        <dbReference type="SAM" id="MobiDB-lite"/>
    </source>
</evidence>
<dbReference type="InterPro" id="IPR058792">
    <property type="entry name" value="Beta-barrel_RND_2"/>
</dbReference>
<dbReference type="Pfam" id="PF25917">
    <property type="entry name" value="BSH_RND"/>
    <property type="match status" value="1"/>
</dbReference>
<evidence type="ECO:0000259" key="5">
    <source>
        <dbReference type="Pfam" id="PF25917"/>
    </source>
</evidence>
<dbReference type="Proteomes" id="UP000325289">
    <property type="component" value="Unassembled WGS sequence"/>
</dbReference>
<protein>
    <submittedName>
        <fullName evidence="7">RND family efflux transporter, MFP subunit</fullName>
    </submittedName>
</protein>
<sequence>MTHLPDSTREAPRRTEPTGGAFRSYSEAERARMRGILQDMGTRTSSAGAAPGGPSPDGPARPRRGLRRIGWAALAGAAVAGVWAFAPSPDRIVAAAETRLAALIGPAEPPADPAPAQPADPAAEPGAAAPPPPAAAPTPTLEASGKVVARREATLSSDLTGRLAELLVSEGDRIEAGDPVARLDAEAAEAQLAIASANVAAAEQERAVVAAELAAMEDDLARTRTLTERGVSSKQALSELQGQHAVLEARAASNDSRIDVQRRQLEAMRQDLDNTLIRAPFDGVITEITANVGEIVSPVSSGGYTQSGIATVVDPGSIVGEVDVNEQFLSKVRPGQPVEMTVPAWPDRTFAGSVDLITPVVDDSTAAVEVTVAFDDVPASVYPGMRLDVAFLSGPEES</sequence>
<evidence type="ECO:0000313" key="8">
    <source>
        <dbReference type="Proteomes" id="UP000325289"/>
    </source>
</evidence>
<evidence type="ECO:0000259" key="6">
    <source>
        <dbReference type="Pfam" id="PF25954"/>
    </source>
</evidence>
<feature type="domain" description="Multidrug resistance protein MdtA-like barrel-sandwich hybrid" evidence="5">
    <location>
        <begin position="151"/>
        <end position="297"/>
    </location>
</feature>
<dbReference type="PANTHER" id="PTHR30469">
    <property type="entry name" value="MULTIDRUG RESISTANCE PROTEIN MDTA"/>
    <property type="match status" value="1"/>
</dbReference>
<keyword evidence="4" id="KW-0472">Membrane</keyword>
<feature type="compositionally biased region" description="Pro residues" evidence="3">
    <location>
        <begin position="107"/>
        <end position="118"/>
    </location>
</feature>
<feature type="region of interest" description="Disordered" evidence="3">
    <location>
        <begin position="105"/>
        <end position="146"/>
    </location>
</feature>
<dbReference type="GO" id="GO:1990281">
    <property type="term" value="C:efflux pump complex"/>
    <property type="evidence" value="ECO:0007669"/>
    <property type="project" value="TreeGrafter"/>
</dbReference>
<feature type="region of interest" description="Disordered" evidence="3">
    <location>
        <begin position="1"/>
        <end position="64"/>
    </location>
</feature>
<dbReference type="Gene3D" id="2.40.30.170">
    <property type="match status" value="1"/>
</dbReference>
<reference evidence="7 8" key="1">
    <citation type="submission" date="2016-10" db="EMBL/GenBank/DDBJ databases">
        <authorList>
            <person name="Varghese N."/>
            <person name="Submissions S."/>
        </authorList>
    </citation>
    <scope>NUCLEOTIDE SEQUENCE [LARGE SCALE GENOMIC DNA]</scope>
    <source>
        <strain evidence="8">YIM D21,KCTC 23444,ACCC 10710</strain>
    </source>
</reference>
<dbReference type="AlphaFoldDB" id="A0A1I1WA96"/>
<dbReference type="EMBL" id="FOMS01000004">
    <property type="protein sequence ID" value="SFD92125.1"/>
    <property type="molecule type" value="Genomic_DNA"/>
</dbReference>
<keyword evidence="4" id="KW-0812">Transmembrane</keyword>
<gene>
    <name evidence="7" type="ORF">SAMN04515678_104217</name>
</gene>
<feature type="domain" description="CusB-like beta-barrel" evidence="6">
    <location>
        <begin position="321"/>
        <end position="391"/>
    </location>
</feature>
<dbReference type="Gene3D" id="2.40.50.100">
    <property type="match status" value="2"/>
</dbReference>
<keyword evidence="4" id="KW-1133">Transmembrane helix</keyword>
<name>A0A1I1WA96_9RHOB</name>
<keyword evidence="2" id="KW-0175">Coiled coil</keyword>
<feature type="transmembrane region" description="Helical" evidence="4">
    <location>
        <begin position="69"/>
        <end position="86"/>
    </location>
</feature>
<dbReference type="RefSeq" id="WP_149755452.1">
    <property type="nucleotide sequence ID" value="NZ_FOMS01000004.1"/>
</dbReference>
<dbReference type="Pfam" id="PF25954">
    <property type="entry name" value="Beta-barrel_RND_2"/>
    <property type="match status" value="1"/>
</dbReference>
<evidence type="ECO:0000256" key="2">
    <source>
        <dbReference type="SAM" id="Coils"/>
    </source>
</evidence>
<dbReference type="InterPro" id="IPR058625">
    <property type="entry name" value="MdtA-like_BSH"/>
</dbReference>
<dbReference type="InterPro" id="IPR006143">
    <property type="entry name" value="RND_pump_MFP"/>
</dbReference>
<organism evidence="7 8">
    <name type="scientific">Roseivivax sediminis</name>
    <dbReference type="NCBI Taxonomy" id="936889"/>
    <lineage>
        <taxon>Bacteria</taxon>
        <taxon>Pseudomonadati</taxon>
        <taxon>Pseudomonadota</taxon>
        <taxon>Alphaproteobacteria</taxon>
        <taxon>Rhodobacterales</taxon>
        <taxon>Roseobacteraceae</taxon>
        <taxon>Roseivivax</taxon>
    </lineage>
</organism>
<keyword evidence="8" id="KW-1185">Reference proteome</keyword>